<dbReference type="Gene3D" id="3.30.559.10">
    <property type="entry name" value="Chloramphenicol acetyltransferase-like domain"/>
    <property type="match status" value="1"/>
</dbReference>
<evidence type="ECO:0000256" key="3">
    <source>
        <dbReference type="ARBA" id="ARBA00022553"/>
    </source>
</evidence>
<dbReference type="Gene3D" id="3.40.50.1820">
    <property type="entry name" value="alpha/beta hydrolase"/>
    <property type="match status" value="1"/>
</dbReference>
<dbReference type="InterPro" id="IPR020845">
    <property type="entry name" value="AMP-binding_CS"/>
</dbReference>
<dbReference type="GO" id="GO:0008610">
    <property type="term" value="P:lipid biosynthetic process"/>
    <property type="evidence" value="ECO:0007669"/>
    <property type="project" value="UniProtKB-ARBA"/>
</dbReference>
<sequence length="2003" mass="217021">HRGRTRQPLFQVALAFQNTAVPAPVLPGLRVEVRPFTVDTAKFDLTVHIADDTDRLAGYLEYRSGLFAPATAERLARRLERLLRTVTVNPDAPVHLLDILTDEERHRLGEEWNGAGRPARGLPAGSSIPAVFQARVRLDPDRVAVISGGERLSYQDINDRAGRVAARILATGSRIEDRVAVLMDRSPALVAGMLGVLAAGGAYVPLHPSFPVARMRAALDEVDARLVLTDDANASRARELGRPVITVDGSGGPVTPVPAVPAQLAYVMFTSGSTGVPKGVAVTHRDVLDLVTESTWRDGHERVLAHSTHAFDASTYEVWVPLLTGGSVVLAPPGPLDAATLRSLVDAHRVTAAFLTTALFSLLVEQDPGCFTDLHTVLTGGELMPLEAMRRVRARCADVRVLHVYGPTETTTFATRYRVDEVGDPVPIGQPLDGTRCHVLDESLGLVPPDVVGELYLSGAGVARGYLGRTALTAERFVANPFGAGNRMYRTGDLVRWNTHGQIEFVGRADSQVKIRGFRIELGEIQHRLTTHPDVTQATVLVREDRPGDRRLVAYVVGTADAGRLRSHLAEALPEYMVPSAIVPLDALPLTPNGKTDLRALPAPELTGGNGRTARSPREQTLCRLFADVLGTAEVGIDDNFFHLGGHSLLAVRLAGRVRTELGVQVSVGTLFEAPTVASLAERLDSTPKTRQPAVRERPAVVPLSYAQQRLWFLNRLESASPAYNIPVALRLTGPLDEPALRAAFNDVVDRHEVLRTLYPHVEGTPRQEIRTTAELVVPVVRVTDADLMDVVVEAARGGFDLSAELPLRAWLFTAKQDEHVLLLVLHHVAGDGWSMRPLLRDLSTAYAARRSGGAPAWPELPMQYADYVVVQLAEDPARVSRQLDYWRTALADAPDVLPLPTDRPRPPALSDRGGSVHVVLDREIHGKAAQLAQQTGCTVFMVAHATVAVLLNRLGAGTDIPIGTVVAGRDDAALADLVGFFVNTLVLRTDLAGDPTFRQVLDRVRRSDRTALANQDLPFDRLVEALNPHRSLAHHPLFQVALAFQSNLDGVSDLPGLEVEPLRLDLGTAKFDLSFELVERYTAGGEPAGIDVSVEFSADLFDRASAHRIAERYRLLVADAVSHPDKPIGRLDILSGDERNRLALVGTGGSSASTDQTVPQAFRSTATANPDRTAVVDGTTRLSYRDLRSRVDSLAANLLSAEIRPEDRVAILMERSADVVVAALGTLTAGGAYLPLYATDPDDRLARVLDGSGAKVIVADQASAHRARAFGRDVVLVGDSVGGVSPEVPVVPDQLAYLMFTSGSTGVPKGVAVSHRDIMALVGDSAWRTGHDRVLVHSAHAFDASTYEMWVALLSGGCVVVAPPGQLDVAGLRRLVDDHRVTAMFVTTALFSLFAEQDPTCFAGLHTVLTGGELMPAPAMRRVRAACPDVRVFHVYGPTETTTFATRYLVDKAGDPVPIGQPLDGMRCHVLDDSLSLSPPGVPGELYVAGAGTSRGYLGQPTLTAERFVADPFGDGDRMYRTGDLVRWNTDGQLEFIGRTDSQVKIRGFRIELGEIESRITSHPDVAWAFATVWEPRSNDRQIALYVVATEGADVTADELRRHAMAALPAYAVPATITVLERFPLNRNGKVDRTALPAPRQPRATTSAATTPTEEILARVFAEVLDLPAVGADEDFFTLGGHSLLAARLISRVQATLGAELSIRDLFETPTVTGLAGQLDRHEHRHPLAPLLPLRPSGNQAPLFCVHPGLGFSWVYSGLLRHLEPDRPMYGLQARTLTDPTRRASSIEAMALDYLGQIRAVQPTGPYHLIGWSFGGLVAHAMATELLRRGEQVALLAILDSFPVAEPDETPIDEKKALALLLEDLGQPVPPHRQETLTRAEVVAAFRATMPLLSSFDDEHLDNLLDTWMNNIDLVRRYAPGRFDGDLVFFLATRGRAADLPGVDAWTPYARNVSCHDVDSTHADMMRPEPIAGIGTVLARELGNEERPRNDWGARKHGESVR</sequence>
<dbReference type="Gene3D" id="3.30.300.30">
    <property type="match status" value="2"/>
</dbReference>
<dbReference type="GO" id="GO:0072330">
    <property type="term" value="P:monocarboxylic acid biosynthetic process"/>
    <property type="evidence" value="ECO:0007669"/>
    <property type="project" value="UniProtKB-ARBA"/>
</dbReference>
<dbReference type="InterPro" id="IPR025110">
    <property type="entry name" value="AMP-bd_C"/>
</dbReference>
<comment type="cofactor">
    <cofactor evidence="1">
        <name>pantetheine 4'-phosphate</name>
        <dbReference type="ChEBI" id="CHEBI:47942"/>
    </cofactor>
</comment>
<proteinExistence type="predicted"/>
<dbReference type="Pfam" id="PF13193">
    <property type="entry name" value="AMP-binding_C"/>
    <property type="match status" value="2"/>
</dbReference>
<dbReference type="InterPro" id="IPR045851">
    <property type="entry name" value="AMP-bd_C_sf"/>
</dbReference>
<dbReference type="OrthoDB" id="2378856at2"/>
<keyword evidence="7" id="KW-1185">Reference proteome</keyword>
<evidence type="ECO:0000256" key="4">
    <source>
        <dbReference type="SAM" id="MobiDB-lite"/>
    </source>
</evidence>
<dbReference type="Gene3D" id="3.40.50.980">
    <property type="match status" value="4"/>
</dbReference>
<dbReference type="GO" id="GO:0044550">
    <property type="term" value="P:secondary metabolite biosynthetic process"/>
    <property type="evidence" value="ECO:0007669"/>
    <property type="project" value="TreeGrafter"/>
</dbReference>
<keyword evidence="2" id="KW-0596">Phosphopantetheine</keyword>
<dbReference type="SUPFAM" id="SSF56801">
    <property type="entry name" value="Acetyl-CoA synthetase-like"/>
    <property type="match status" value="2"/>
</dbReference>
<dbReference type="Pfam" id="PF00550">
    <property type="entry name" value="PP-binding"/>
    <property type="match status" value="2"/>
</dbReference>
<reference evidence="7" key="1">
    <citation type="submission" date="2017-07" db="EMBL/GenBank/DDBJ databases">
        <title>Comparative genome mining reveals phylogenetic distribution patterns of secondary metabolites in Amycolatopsis.</title>
        <authorList>
            <person name="Adamek M."/>
            <person name="Alanjary M."/>
            <person name="Sales-Ortells H."/>
            <person name="Goodfellow M."/>
            <person name="Bull A.T."/>
            <person name="Kalinowski J."/>
            <person name="Ziemert N."/>
        </authorList>
    </citation>
    <scope>NUCLEOTIDE SEQUENCE [LARGE SCALE GENOMIC DNA]</scope>
    <source>
        <strain evidence="7">H5</strain>
    </source>
</reference>
<dbReference type="EMBL" id="NMUL01000074">
    <property type="protein sequence ID" value="OXM59753.1"/>
    <property type="molecule type" value="Genomic_DNA"/>
</dbReference>
<evidence type="ECO:0000259" key="5">
    <source>
        <dbReference type="PROSITE" id="PS50075"/>
    </source>
</evidence>
<dbReference type="InterPro" id="IPR023213">
    <property type="entry name" value="CAT-like_dom_sf"/>
</dbReference>
<evidence type="ECO:0000313" key="7">
    <source>
        <dbReference type="Proteomes" id="UP000215199"/>
    </source>
</evidence>
<comment type="caution">
    <text evidence="6">The sequence shown here is derived from an EMBL/GenBank/DDBJ whole genome shotgun (WGS) entry which is preliminary data.</text>
</comment>
<dbReference type="Pfam" id="PF00501">
    <property type="entry name" value="AMP-binding"/>
    <property type="match status" value="2"/>
</dbReference>
<dbReference type="Pfam" id="PF00668">
    <property type="entry name" value="Condensation"/>
    <property type="match status" value="2"/>
</dbReference>
<dbReference type="SUPFAM" id="SSF47336">
    <property type="entry name" value="ACP-like"/>
    <property type="match status" value="2"/>
</dbReference>
<dbReference type="PANTHER" id="PTHR45527">
    <property type="entry name" value="NONRIBOSOMAL PEPTIDE SYNTHETASE"/>
    <property type="match status" value="1"/>
</dbReference>
<dbReference type="PROSITE" id="PS00012">
    <property type="entry name" value="PHOSPHOPANTETHEINE"/>
    <property type="match status" value="2"/>
</dbReference>
<feature type="compositionally biased region" description="Low complexity" evidence="4">
    <location>
        <begin position="1638"/>
        <end position="1651"/>
    </location>
</feature>
<feature type="domain" description="Carrier" evidence="5">
    <location>
        <begin position="613"/>
        <end position="688"/>
    </location>
</feature>
<gene>
    <name evidence="6" type="ORF">CF165_45960</name>
</gene>
<evidence type="ECO:0000256" key="1">
    <source>
        <dbReference type="ARBA" id="ARBA00001957"/>
    </source>
</evidence>
<dbReference type="InterPro" id="IPR009081">
    <property type="entry name" value="PP-bd_ACP"/>
</dbReference>
<dbReference type="GO" id="GO:0003824">
    <property type="term" value="F:catalytic activity"/>
    <property type="evidence" value="ECO:0007669"/>
    <property type="project" value="InterPro"/>
</dbReference>
<organism evidence="6 7">
    <name type="scientific">Amycolatopsis vastitatis</name>
    <dbReference type="NCBI Taxonomy" id="1905142"/>
    <lineage>
        <taxon>Bacteria</taxon>
        <taxon>Bacillati</taxon>
        <taxon>Actinomycetota</taxon>
        <taxon>Actinomycetes</taxon>
        <taxon>Pseudonocardiales</taxon>
        <taxon>Pseudonocardiaceae</taxon>
        <taxon>Amycolatopsis</taxon>
    </lineage>
</organism>
<dbReference type="CDD" id="cd19540">
    <property type="entry name" value="LCL_NRPS-like"/>
    <property type="match status" value="1"/>
</dbReference>
<dbReference type="InterPro" id="IPR020806">
    <property type="entry name" value="PKS_PP-bd"/>
</dbReference>
<name>A0A229SLM6_9PSEU</name>
<dbReference type="GO" id="GO:0031177">
    <property type="term" value="F:phosphopantetheine binding"/>
    <property type="evidence" value="ECO:0007669"/>
    <property type="project" value="InterPro"/>
</dbReference>
<keyword evidence="3" id="KW-0597">Phosphoprotein</keyword>
<dbReference type="SMART" id="SM00823">
    <property type="entry name" value="PKS_PP"/>
    <property type="match status" value="2"/>
</dbReference>
<evidence type="ECO:0000313" key="6">
    <source>
        <dbReference type="EMBL" id="OXM59753.1"/>
    </source>
</evidence>
<dbReference type="PROSITE" id="PS50075">
    <property type="entry name" value="CARRIER"/>
    <property type="match status" value="2"/>
</dbReference>
<dbReference type="RefSeq" id="WP_143268848.1">
    <property type="nucleotide sequence ID" value="NZ_NMUL01000074.1"/>
</dbReference>
<dbReference type="InterPro" id="IPR006162">
    <property type="entry name" value="Ppantetheine_attach_site"/>
</dbReference>
<dbReference type="InterPro" id="IPR010071">
    <property type="entry name" value="AA_adenyl_dom"/>
</dbReference>
<evidence type="ECO:0000256" key="2">
    <source>
        <dbReference type="ARBA" id="ARBA00022450"/>
    </source>
</evidence>
<feature type="non-terminal residue" evidence="6">
    <location>
        <position position="1"/>
    </location>
</feature>
<dbReference type="GO" id="GO:0005829">
    <property type="term" value="C:cytosol"/>
    <property type="evidence" value="ECO:0007669"/>
    <property type="project" value="TreeGrafter"/>
</dbReference>
<dbReference type="InterPro" id="IPR001242">
    <property type="entry name" value="Condensation_dom"/>
</dbReference>
<dbReference type="Gene3D" id="3.30.559.30">
    <property type="entry name" value="Nonribosomal peptide synthetase, condensation domain"/>
    <property type="match status" value="2"/>
</dbReference>
<dbReference type="FunFam" id="1.10.1200.10:FF:000016">
    <property type="entry name" value="Non-ribosomal peptide synthase"/>
    <property type="match status" value="2"/>
</dbReference>
<feature type="region of interest" description="Disordered" evidence="4">
    <location>
        <begin position="1632"/>
        <end position="1651"/>
    </location>
</feature>
<dbReference type="Proteomes" id="UP000215199">
    <property type="component" value="Unassembled WGS sequence"/>
</dbReference>
<dbReference type="PROSITE" id="PS00455">
    <property type="entry name" value="AMP_BINDING"/>
    <property type="match status" value="2"/>
</dbReference>
<feature type="domain" description="Carrier" evidence="5">
    <location>
        <begin position="1649"/>
        <end position="1724"/>
    </location>
</feature>
<dbReference type="SUPFAM" id="SSF53474">
    <property type="entry name" value="alpha/beta-Hydrolases"/>
    <property type="match status" value="1"/>
</dbReference>
<dbReference type="InterPro" id="IPR001031">
    <property type="entry name" value="Thioesterase"/>
</dbReference>
<dbReference type="FunFam" id="2.30.38.10:FF:000001">
    <property type="entry name" value="Non-ribosomal peptide synthetase PvdI"/>
    <property type="match status" value="2"/>
</dbReference>
<protein>
    <submittedName>
        <fullName evidence="6">Non-ribosomal peptide synthetase</fullName>
    </submittedName>
</protein>
<dbReference type="GO" id="GO:0043041">
    <property type="term" value="P:amino acid activation for nonribosomal peptide biosynthetic process"/>
    <property type="evidence" value="ECO:0007669"/>
    <property type="project" value="TreeGrafter"/>
</dbReference>
<dbReference type="InterPro" id="IPR029058">
    <property type="entry name" value="AB_hydrolase_fold"/>
</dbReference>
<feature type="region of interest" description="Disordered" evidence="4">
    <location>
        <begin position="596"/>
        <end position="615"/>
    </location>
</feature>
<dbReference type="CDD" id="cd12117">
    <property type="entry name" value="A_NRPS_Srf_like"/>
    <property type="match status" value="2"/>
</dbReference>
<dbReference type="InterPro" id="IPR000873">
    <property type="entry name" value="AMP-dep_synth/lig_dom"/>
</dbReference>
<dbReference type="Gene3D" id="1.10.1200.10">
    <property type="entry name" value="ACP-like"/>
    <property type="match status" value="1"/>
</dbReference>
<accession>A0A229SLM6</accession>
<dbReference type="Pfam" id="PF00975">
    <property type="entry name" value="Thioesterase"/>
    <property type="match status" value="1"/>
</dbReference>
<dbReference type="PANTHER" id="PTHR45527:SF1">
    <property type="entry name" value="FATTY ACID SYNTHASE"/>
    <property type="match status" value="1"/>
</dbReference>
<dbReference type="InterPro" id="IPR036736">
    <property type="entry name" value="ACP-like_sf"/>
</dbReference>
<dbReference type="Gene3D" id="2.30.38.10">
    <property type="entry name" value="Luciferase, Domain 3"/>
    <property type="match status" value="2"/>
</dbReference>
<dbReference type="FunFam" id="3.30.300.30:FF:000010">
    <property type="entry name" value="Enterobactin synthetase component F"/>
    <property type="match status" value="1"/>
</dbReference>
<dbReference type="SUPFAM" id="SSF52777">
    <property type="entry name" value="CoA-dependent acyltransferases"/>
    <property type="match status" value="3"/>
</dbReference>
<dbReference type="NCBIfam" id="TIGR01733">
    <property type="entry name" value="AA-adenyl-dom"/>
    <property type="match status" value="2"/>
</dbReference>